<dbReference type="InterPro" id="IPR050194">
    <property type="entry name" value="Glycosyltransferase_grp1"/>
</dbReference>
<dbReference type="InterPro" id="IPR028098">
    <property type="entry name" value="Glyco_trans_4-like_N"/>
</dbReference>
<dbReference type="Pfam" id="PF00534">
    <property type="entry name" value="Glycos_transf_1"/>
    <property type="match status" value="1"/>
</dbReference>
<dbReference type="PANTHER" id="PTHR45947:SF3">
    <property type="entry name" value="SULFOQUINOVOSYL TRANSFERASE SQD2"/>
    <property type="match status" value="1"/>
</dbReference>
<dbReference type="InterPro" id="IPR001296">
    <property type="entry name" value="Glyco_trans_1"/>
</dbReference>
<dbReference type="RefSeq" id="WP_319969219.1">
    <property type="nucleotide sequence ID" value="NZ_JAXAVW010000025.1"/>
</dbReference>
<evidence type="ECO:0000259" key="3">
    <source>
        <dbReference type="Pfam" id="PF00534"/>
    </source>
</evidence>
<comment type="caution">
    <text evidence="5">The sequence shown here is derived from an EMBL/GenBank/DDBJ whole genome shotgun (WGS) entry which is preliminary data.</text>
</comment>
<feature type="domain" description="Glycosyl transferase family 1" evidence="3">
    <location>
        <begin position="205"/>
        <end position="359"/>
    </location>
</feature>
<organism evidence="5 6">
    <name type="scientific">Lentzea miocenica</name>
    <dbReference type="NCBI Taxonomy" id="3095431"/>
    <lineage>
        <taxon>Bacteria</taxon>
        <taxon>Bacillati</taxon>
        <taxon>Actinomycetota</taxon>
        <taxon>Actinomycetes</taxon>
        <taxon>Pseudonocardiales</taxon>
        <taxon>Pseudonocardiaceae</taxon>
        <taxon>Lentzea</taxon>
    </lineage>
</organism>
<dbReference type="GO" id="GO:0016757">
    <property type="term" value="F:glycosyltransferase activity"/>
    <property type="evidence" value="ECO:0007669"/>
    <property type="project" value="UniProtKB-KW"/>
</dbReference>
<dbReference type="Gene3D" id="3.40.50.2000">
    <property type="entry name" value="Glycogen Phosphorylase B"/>
    <property type="match status" value="2"/>
</dbReference>
<dbReference type="SUPFAM" id="SSF53756">
    <property type="entry name" value="UDP-Glycosyltransferase/glycogen phosphorylase"/>
    <property type="match status" value="1"/>
</dbReference>
<dbReference type="PANTHER" id="PTHR45947">
    <property type="entry name" value="SULFOQUINOVOSYL TRANSFERASE SQD2"/>
    <property type="match status" value="1"/>
</dbReference>
<evidence type="ECO:0000313" key="5">
    <source>
        <dbReference type="EMBL" id="MDX8034196.1"/>
    </source>
</evidence>
<dbReference type="EC" id="2.4.-.-" evidence="5"/>
<keyword evidence="2 5" id="KW-0808">Transferase</keyword>
<evidence type="ECO:0000256" key="1">
    <source>
        <dbReference type="ARBA" id="ARBA00022676"/>
    </source>
</evidence>
<evidence type="ECO:0000259" key="4">
    <source>
        <dbReference type="Pfam" id="PF13439"/>
    </source>
</evidence>
<sequence>MRIAMVSEHVGPQAGDTAQGVHVAELSAVLSKLGHEVTVYTRREGPGLPERIRADGGYDVVHVTAGPARRLGVEDVVPHLGAFAEALAEEWERRPPDVVHAHRWTAGLAAVIGAHRAEVPLVHSCHGLAPRPGHRTGQDSAWPRRAETEALLARTASRIIAAGSSEVSELCRLGAQRARISVVPGGVDLELFHPDGPVAERGPLRRVLAVGELVPRNGYHEIITAMSTMDDAELVIVGDSPRADPATDQLHALIDESEMRKRVVCTGAVPRGEMPALLRSADVVVCAPWREPLGTVALEAMACGVPVVATEVGVLPDIVLHQVTGLHVLPRNVRALTRALRSLLANETQREQFGIAGRDRVVARYSWDRLAREFLSGYQHTAALGSRHDVAHDG</sequence>
<accession>A0ABU4T7R8</accession>
<dbReference type="Pfam" id="PF13439">
    <property type="entry name" value="Glyco_transf_4"/>
    <property type="match status" value="1"/>
</dbReference>
<reference evidence="5 6" key="1">
    <citation type="submission" date="2023-11" db="EMBL/GenBank/DDBJ databases">
        <title>Lentzea sokolovensis, sp. nov., Lentzea kristufkii, sp. nov., and Lentzea miocenensis, sp. nov., rare actinobacteria from Sokolov Coal Basin, Miocene lacustrine sediment, Czech Republic.</title>
        <authorList>
            <person name="Lara A."/>
            <person name="Kotroba L."/>
            <person name="Nouioui I."/>
            <person name="Neumann-Schaal M."/>
            <person name="Mast Y."/>
            <person name="Chronakova A."/>
        </authorList>
    </citation>
    <scope>NUCLEOTIDE SEQUENCE [LARGE SCALE GENOMIC DNA]</scope>
    <source>
        <strain evidence="5 6">BCCO 10_0856</strain>
    </source>
</reference>
<evidence type="ECO:0000256" key="2">
    <source>
        <dbReference type="ARBA" id="ARBA00022679"/>
    </source>
</evidence>
<keyword evidence="1 5" id="KW-0328">Glycosyltransferase</keyword>
<dbReference type="EMBL" id="JAXAVW010000025">
    <property type="protein sequence ID" value="MDX8034196.1"/>
    <property type="molecule type" value="Genomic_DNA"/>
</dbReference>
<keyword evidence="6" id="KW-1185">Reference proteome</keyword>
<name>A0ABU4T7R8_9PSEU</name>
<protein>
    <submittedName>
        <fullName evidence="5">Glycosyltransferase</fullName>
        <ecNumber evidence="5">2.4.-.-</ecNumber>
    </submittedName>
</protein>
<evidence type="ECO:0000313" key="6">
    <source>
        <dbReference type="Proteomes" id="UP001285521"/>
    </source>
</evidence>
<dbReference type="Proteomes" id="UP001285521">
    <property type="component" value="Unassembled WGS sequence"/>
</dbReference>
<feature type="domain" description="Glycosyltransferase subfamily 4-like N-terminal" evidence="4">
    <location>
        <begin position="20"/>
        <end position="190"/>
    </location>
</feature>
<gene>
    <name evidence="5" type="ORF">SK803_28595</name>
</gene>
<proteinExistence type="predicted"/>